<keyword evidence="2" id="KW-1185">Reference proteome</keyword>
<comment type="caution">
    <text evidence="1">The sequence shown here is derived from an EMBL/GenBank/DDBJ whole genome shotgun (WGS) entry which is preliminary data.</text>
</comment>
<organism evidence="1 2">
    <name type="scientific">Magnetospirillum moscoviense</name>
    <dbReference type="NCBI Taxonomy" id="1437059"/>
    <lineage>
        <taxon>Bacteria</taxon>
        <taxon>Pseudomonadati</taxon>
        <taxon>Pseudomonadota</taxon>
        <taxon>Alphaproteobacteria</taxon>
        <taxon>Rhodospirillales</taxon>
        <taxon>Rhodospirillaceae</taxon>
        <taxon>Magnetospirillum</taxon>
    </lineage>
</organism>
<dbReference type="OrthoDB" id="7335416at2"/>
<evidence type="ECO:0000313" key="2">
    <source>
        <dbReference type="Proteomes" id="UP000078543"/>
    </source>
</evidence>
<dbReference type="RefSeq" id="WP_068503651.1">
    <property type="nucleotide sequence ID" value="NZ_LWQU01000173.1"/>
</dbReference>
<accession>A0A178MDF5</accession>
<dbReference type="AlphaFoldDB" id="A0A178MDF5"/>
<proteinExistence type="predicted"/>
<gene>
    <name evidence="1" type="ORF">A6A05_16140</name>
</gene>
<reference evidence="1 2" key="1">
    <citation type="submission" date="2016-04" db="EMBL/GenBank/DDBJ databases">
        <title>Draft genome sequence of freshwater magnetotactic bacteria Magnetospirillum marisnigri SP-1 and Magnetospirillum moscoviense BB-1.</title>
        <authorList>
            <person name="Koziaeva V."/>
            <person name="Dziuba M.V."/>
            <person name="Ivanov T.M."/>
            <person name="Kuznetsov B."/>
            <person name="Grouzdev D.S."/>
        </authorList>
    </citation>
    <scope>NUCLEOTIDE SEQUENCE [LARGE SCALE GENOMIC DNA]</scope>
    <source>
        <strain evidence="1 2">BB-1</strain>
    </source>
</reference>
<dbReference type="Proteomes" id="UP000078543">
    <property type="component" value="Unassembled WGS sequence"/>
</dbReference>
<evidence type="ECO:0000313" key="1">
    <source>
        <dbReference type="EMBL" id="OAN46799.1"/>
    </source>
</evidence>
<protein>
    <submittedName>
        <fullName evidence="1">Uncharacterized protein</fullName>
    </submittedName>
</protein>
<dbReference type="STRING" id="1437059.A6A05_16140"/>
<name>A0A178MDF5_9PROT</name>
<dbReference type="EMBL" id="LWQU01000173">
    <property type="protein sequence ID" value="OAN46799.1"/>
    <property type="molecule type" value="Genomic_DNA"/>
</dbReference>
<sequence length="222" mass="24536">MNACAPLHRTYDNAVLAFARFLEEQAVNGAVPVDRIRALADRLVAEGGELDTHFSAAEALCISQVRAHQLDAERHNYLGRIIAKRLAHLLDDPSSGILRDHLGQLFVAIRLILGDQVYSALQGNAATVAREWAGPDGAIDWDGFYGDSRVHDIRDRVRFALARAFQRFQARKDWFLTVMNSHPHARSVGPGSFVLADAPQISSIPYFGEPQLVLLVDCLLAK</sequence>